<dbReference type="STRING" id="3775.A0A1Q3CM86"/>
<dbReference type="Gene3D" id="1.20.5.190">
    <property type="match status" value="1"/>
</dbReference>
<dbReference type="Pfam" id="PF13178">
    <property type="entry name" value="DUF4005"/>
    <property type="match status" value="1"/>
</dbReference>
<evidence type="ECO:0000256" key="2">
    <source>
        <dbReference type="ARBA" id="ARBA00024341"/>
    </source>
</evidence>
<gene>
    <name evidence="6" type="ORF">CFOL_v3_24627</name>
</gene>
<protein>
    <submittedName>
        <fullName evidence="6">IQ domain-containing protein/DUF4005 domain-containing protein</fullName>
    </submittedName>
</protein>
<comment type="subunit">
    <text evidence="3">Binds to multiple calmodulin (CaM) in the presence of Ca(2+) and CaM-like proteins.</text>
</comment>
<feature type="domain" description="DUF4005" evidence="5">
    <location>
        <begin position="226"/>
        <end position="313"/>
    </location>
</feature>
<keyword evidence="7" id="KW-1185">Reference proteome</keyword>
<evidence type="ECO:0000256" key="1">
    <source>
        <dbReference type="ARBA" id="ARBA00022860"/>
    </source>
</evidence>
<evidence type="ECO:0000313" key="7">
    <source>
        <dbReference type="Proteomes" id="UP000187406"/>
    </source>
</evidence>
<dbReference type="InParanoid" id="A0A1Q3CM86"/>
<dbReference type="EMBL" id="BDDD01002344">
    <property type="protein sequence ID" value="GAV81168.1"/>
    <property type="molecule type" value="Genomic_DNA"/>
</dbReference>
<evidence type="ECO:0000259" key="5">
    <source>
        <dbReference type="Pfam" id="PF13178"/>
    </source>
</evidence>
<feature type="compositionally biased region" description="Polar residues" evidence="4">
    <location>
        <begin position="301"/>
        <end position="312"/>
    </location>
</feature>
<dbReference type="AlphaFoldDB" id="A0A1Q3CM86"/>
<comment type="caution">
    <text evidence="6">The sequence shown here is derived from an EMBL/GenBank/DDBJ whole genome shotgun (WGS) entry which is preliminary data.</text>
</comment>
<dbReference type="Proteomes" id="UP000187406">
    <property type="component" value="Unassembled WGS sequence"/>
</dbReference>
<sequence>MGKASKWVINFLLGKKEEENKKIDSISLFEEYVTSIPTVIVSETPTCKRRWSFGRSASKKIVHKCSKSLDTIPTTPLVTHAILESEKQQNNNTVVAVVHNSSAKTAVATMQAPQYAAATKIQAAFRSYLARRALCALRGLVKLQALVRGHQVRKQTTATVRRIHTLMAIQARARFHRIKMAVQESQLVTKSQSTRHRNFPQDNGFKGVDREEIHINLFVTCGFSKSKHGYLNHSPTPRRASFRFEPPVYVHSMCPDCSQQPKYMANTESSRAKFRSQSEPKQRPKTKRNAAMDQGEDVSLDAQSQHSSSQSKRIPHKNRDTRFAKLYRSKKSVKGSECDANNTTAS</sequence>
<dbReference type="PANTHER" id="PTHR32295:SF263">
    <property type="entry name" value="DUF4005 DOMAIN-CONTAINING PROTEIN"/>
    <property type="match status" value="1"/>
</dbReference>
<dbReference type="PROSITE" id="PS50096">
    <property type="entry name" value="IQ"/>
    <property type="match status" value="2"/>
</dbReference>
<dbReference type="PANTHER" id="PTHR32295">
    <property type="entry name" value="IQ-DOMAIN 5-RELATED"/>
    <property type="match status" value="1"/>
</dbReference>
<proteinExistence type="inferred from homology"/>
<reference evidence="7" key="1">
    <citation type="submission" date="2016-04" db="EMBL/GenBank/DDBJ databases">
        <title>Cephalotus genome sequencing.</title>
        <authorList>
            <person name="Fukushima K."/>
            <person name="Hasebe M."/>
            <person name="Fang X."/>
        </authorList>
    </citation>
    <scope>NUCLEOTIDE SEQUENCE [LARGE SCALE GENOMIC DNA]</scope>
    <source>
        <strain evidence="7">cv. St1</strain>
    </source>
</reference>
<dbReference type="Pfam" id="PF00612">
    <property type="entry name" value="IQ"/>
    <property type="match status" value="2"/>
</dbReference>
<organism evidence="6 7">
    <name type="scientific">Cephalotus follicularis</name>
    <name type="common">Albany pitcher plant</name>
    <dbReference type="NCBI Taxonomy" id="3775"/>
    <lineage>
        <taxon>Eukaryota</taxon>
        <taxon>Viridiplantae</taxon>
        <taxon>Streptophyta</taxon>
        <taxon>Embryophyta</taxon>
        <taxon>Tracheophyta</taxon>
        <taxon>Spermatophyta</taxon>
        <taxon>Magnoliopsida</taxon>
        <taxon>eudicotyledons</taxon>
        <taxon>Gunneridae</taxon>
        <taxon>Pentapetalae</taxon>
        <taxon>rosids</taxon>
        <taxon>fabids</taxon>
        <taxon>Oxalidales</taxon>
        <taxon>Cephalotaceae</taxon>
        <taxon>Cephalotus</taxon>
    </lineage>
</organism>
<feature type="compositionally biased region" description="Polar residues" evidence="4">
    <location>
        <begin position="261"/>
        <end position="275"/>
    </location>
</feature>
<dbReference type="CDD" id="cd23767">
    <property type="entry name" value="IQCD"/>
    <property type="match status" value="1"/>
</dbReference>
<comment type="similarity">
    <text evidence="2">Belongs to the IQD family.</text>
</comment>
<accession>A0A1Q3CM86</accession>
<evidence type="ECO:0000313" key="6">
    <source>
        <dbReference type="EMBL" id="GAV81168.1"/>
    </source>
</evidence>
<dbReference type="OrthoDB" id="1298402at2759"/>
<feature type="region of interest" description="Disordered" evidence="4">
    <location>
        <begin position="261"/>
        <end position="346"/>
    </location>
</feature>
<name>A0A1Q3CM86_CEPFO</name>
<evidence type="ECO:0000256" key="3">
    <source>
        <dbReference type="ARBA" id="ARBA00024378"/>
    </source>
</evidence>
<keyword evidence="1" id="KW-0112">Calmodulin-binding</keyword>
<dbReference type="InterPro" id="IPR025064">
    <property type="entry name" value="DUF4005"/>
</dbReference>
<dbReference type="GO" id="GO:0005516">
    <property type="term" value="F:calmodulin binding"/>
    <property type="evidence" value="ECO:0007669"/>
    <property type="project" value="UniProtKB-KW"/>
</dbReference>
<evidence type="ECO:0000256" key="4">
    <source>
        <dbReference type="SAM" id="MobiDB-lite"/>
    </source>
</evidence>
<dbReference type="InterPro" id="IPR000048">
    <property type="entry name" value="IQ_motif_EF-hand-BS"/>
</dbReference>